<dbReference type="InterPro" id="IPR011762">
    <property type="entry name" value="COA_CT_N"/>
</dbReference>
<accession>W2V2W7</accession>
<comment type="caution">
    <text evidence="3">The sequence shown here is derived from an EMBL/GenBank/DDBJ whole genome shotgun (WGS) entry which is preliminary data.</text>
</comment>
<dbReference type="SUPFAM" id="SSF52096">
    <property type="entry name" value="ClpP/crotonase"/>
    <property type="match status" value="2"/>
</dbReference>
<keyword evidence="4" id="KW-1185">Reference proteome</keyword>
<dbReference type="PRINTS" id="PR01070">
    <property type="entry name" value="ACCCTRFRASEB"/>
</dbReference>
<sequence>MQDLKVKEELHSSLSSKQHKNGKLTARERISILLDDNSFFEIDEKVTHRCTNFSMDKKISPGDGVVTGFGTVNKKKVFIVAQDFSFLGGSLSETHAQKICKIIDLAIENRSPIIMLNDSGGARIQEGIDSLGGYGRIFAKNVQASGVIPQISVIMGPCAGGAVYSPALTDFIFMVKNTSYMFLTGPDVVKQVMFEDVSKDDLGGYDLHTKNSGVVDIALDNDIEMLSFLREFIRFIPQCNTSHKIKISDFTNDKPNFSLSNFVPTDTSKGYDIRHIIEQIVDNKIFYELKPYYAKNIIICFAKIANTTVGIIANQPNQLAGCLDINASLKGARFIRYCDTFNIPIVSLVDVPGFLPGTNQESGGIIKHGAKLLYAYAESTVPKISIILRKAYGGSYIVMGSKHLGSDFNYAWPNAEIAVMGAESAVDVLYKKNIKEEPSCRSILIKEYNSTFANPKIAASRGFIDKIINPEDTRSTVIKSLYFLSNKRKKEQIQKKHDNIPI</sequence>
<dbReference type="Pfam" id="PF01039">
    <property type="entry name" value="Carboxyl_trans"/>
    <property type="match status" value="1"/>
</dbReference>
<dbReference type="Gene3D" id="3.90.226.10">
    <property type="entry name" value="2-enoyl-CoA Hydratase, Chain A, domain 1"/>
    <property type="match status" value="2"/>
</dbReference>
<organism evidence="3 4">
    <name type="scientific">Candidatus Xenolissoclinum pacificiensis L6</name>
    <dbReference type="NCBI Taxonomy" id="1401685"/>
    <lineage>
        <taxon>Bacteria</taxon>
        <taxon>Pseudomonadati</taxon>
        <taxon>Pseudomonadota</taxon>
        <taxon>Alphaproteobacteria</taxon>
        <taxon>Rickettsiales</taxon>
        <taxon>Anaplasmataceae</taxon>
        <taxon>Candidatus Xenolissoclinum</taxon>
    </lineage>
</organism>
<dbReference type="AlphaFoldDB" id="W2V2W7"/>
<dbReference type="PATRIC" id="fig|1401685.3.peg.189"/>
<dbReference type="PANTHER" id="PTHR43842">
    <property type="entry name" value="PROPIONYL-COA CARBOXYLASE BETA CHAIN"/>
    <property type="match status" value="1"/>
</dbReference>
<dbReference type="InterPro" id="IPR029045">
    <property type="entry name" value="ClpP/crotonase-like_dom_sf"/>
</dbReference>
<dbReference type="GO" id="GO:0003989">
    <property type="term" value="F:acetyl-CoA carboxylase activity"/>
    <property type="evidence" value="ECO:0007669"/>
    <property type="project" value="InterPro"/>
</dbReference>
<protein>
    <submittedName>
        <fullName evidence="3">Propionyl-CoA carboxylase, beta subunit</fullName>
    </submittedName>
</protein>
<dbReference type="PROSITE" id="PS50989">
    <property type="entry name" value="COA_CT_CTER"/>
    <property type="match status" value="1"/>
</dbReference>
<dbReference type="EMBL" id="AXCJ01000001">
    <property type="protein sequence ID" value="ETO91783.1"/>
    <property type="molecule type" value="Genomic_DNA"/>
</dbReference>
<dbReference type="PROSITE" id="PS50980">
    <property type="entry name" value="COA_CT_NTER"/>
    <property type="match status" value="1"/>
</dbReference>
<gene>
    <name evidence="3" type="primary">pccB</name>
    <name evidence="3" type="ORF">P857_958</name>
</gene>
<dbReference type="GO" id="GO:0009317">
    <property type="term" value="C:acetyl-CoA carboxylase complex"/>
    <property type="evidence" value="ECO:0007669"/>
    <property type="project" value="InterPro"/>
</dbReference>
<dbReference type="PANTHER" id="PTHR43842:SF2">
    <property type="entry name" value="PROPIONYL-COA CARBOXYLASE BETA CHAIN, MITOCHONDRIAL"/>
    <property type="match status" value="1"/>
</dbReference>
<dbReference type="InterPro" id="IPR000438">
    <property type="entry name" value="Acetyl_CoA_COase_Trfase_b_su"/>
</dbReference>
<evidence type="ECO:0000313" key="3">
    <source>
        <dbReference type="EMBL" id="ETO91783.1"/>
    </source>
</evidence>
<evidence type="ECO:0000259" key="2">
    <source>
        <dbReference type="PROSITE" id="PS50989"/>
    </source>
</evidence>
<dbReference type="GO" id="GO:0006633">
    <property type="term" value="P:fatty acid biosynthetic process"/>
    <property type="evidence" value="ECO:0007669"/>
    <property type="project" value="InterPro"/>
</dbReference>
<reference evidence="3 4" key="1">
    <citation type="journal article" date="2013" name="PLoS ONE">
        <title>Bacterial endosymbiosis in a chordate host: long-term co-evolution and conservation of secondary metabolism.</title>
        <authorList>
            <person name="Kwan J.C."/>
            <person name="Schmidt E.W."/>
        </authorList>
    </citation>
    <scope>NUCLEOTIDE SEQUENCE [LARGE SCALE GENOMIC DNA]</scope>
    <source>
        <strain evidence="4">L6</strain>
    </source>
</reference>
<dbReference type="InterPro" id="IPR011763">
    <property type="entry name" value="COA_CT_C"/>
</dbReference>
<dbReference type="Proteomes" id="UP000018951">
    <property type="component" value="Unassembled WGS sequence"/>
</dbReference>
<evidence type="ECO:0000259" key="1">
    <source>
        <dbReference type="PROSITE" id="PS50980"/>
    </source>
</evidence>
<dbReference type="STRING" id="1401685.P857_958"/>
<proteinExistence type="predicted"/>
<evidence type="ECO:0000313" key="4">
    <source>
        <dbReference type="Proteomes" id="UP000018951"/>
    </source>
</evidence>
<dbReference type="InterPro" id="IPR034733">
    <property type="entry name" value="AcCoA_carboxyl_beta"/>
</dbReference>
<feature type="domain" description="CoA carboxyltransferase C-terminal" evidence="2">
    <location>
        <begin position="251"/>
        <end position="495"/>
    </location>
</feature>
<name>W2V2W7_9RICK</name>
<dbReference type="InterPro" id="IPR051047">
    <property type="entry name" value="AccD/PCCB"/>
</dbReference>
<feature type="domain" description="CoA carboxyltransferase N-terminal" evidence="1">
    <location>
        <begin position="1"/>
        <end position="248"/>
    </location>
</feature>
<dbReference type="GO" id="GO:0004658">
    <property type="term" value="F:propionyl-CoA carboxylase activity"/>
    <property type="evidence" value="ECO:0007669"/>
    <property type="project" value="TreeGrafter"/>
</dbReference>